<evidence type="ECO:0000313" key="2">
    <source>
        <dbReference type="EMBL" id="NMO01317.1"/>
    </source>
</evidence>
<gene>
    <name evidence="2" type="ORF">HH308_08820</name>
</gene>
<dbReference type="EMBL" id="JABBNB010000007">
    <property type="protein sequence ID" value="NMO01317.1"/>
    <property type="molecule type" value="Genomic_DNA"/>
</dbReference>
<name>A0A848KTJ8_9ACTN</name>
<keyword evidence="1" id="KW-0732">Signal</keyword>
<evidence type="ECO:0000256" key="1">
    <source>
        <dbReference type="SAM" id="SignalP"/>
    </source>
</evidence>
<feature type="signal peptide" evidence="1">
    <location>
        <begin position="1"/>
        <end position="28"/>
    </location>
</feature>
<dbReference type="Proteomes" id="UP000550729">
    <property type="component" value="Unassembled WGS sequence"/>
</dbReference>
<evidence type="ECO:0000313" key="3">
    <source>
        <dbReference type="Proteomes" id="UP000550729"/>
    </source>
</evidence>
<sequence length="146" mass="15180">MPITHLDRPVRVGLRVVIAALAAACTLAACTTSSSDSHSSINAQSLILDPASVMDIIGAYQRAGLPATAPHDVTATTCETGQDHCRGAAATDETLVIKFDATSDATAYSQQHPGTFQIEDIAVVFAPSVSPPDRARYASITTLAVE</sequence>
<keyword evidence="3" id="KW-1185">Reference proteome</keyword>
<proteinExistence type="predicted"/>
<reference evidence="2 3" key="1">
    <citation type="submission" date="2020-04" db="EMBL/GenBank/DDBJ databases">
        <title>Gordonia sp. nov. TBRC 11910.</title>
        <authorList>
            <person name="Suriyachadkun C."/>
        </authorList>
    </citation>
    <scope>NUCLEOTIDE SEQUENCE [LARGE SCALE GENOMIC DNA]</scope>
    <source>
        <strain evidence="2 3">TBRC 11910</strain>
    </source>
</reference>
<accession>A0A848KTJ8</accession>
<feature type="chain" id="PRO_5039577484" description="Lipoprotein" evidence="1">
    <location>
        <begin position="29"/>
        <end position="146"/>
    </location>
</feature>
<dbReference type="AlphaFoldDB" id="A0A848KTJ8"/>
<comment type="caution">
    <text evidence="2">The sequence shown here is derived from an EMBL/GenBank/DDBJ whole genome shotgun (WGS) entry which is preliminary data.</text>
</comment>
<protein>
    <recommendedName>
        <fullName evidence="4">Lipoprotein</fullName>
    </recommendedName>
</protein>
<dbReference type="RefSeq" id="WP_170193817.1">
    <property type="nucleotide sequence ID" value="NZ_JABBNB010000007.1"/>
</dbReference>
<organism evidence="2 3">
    <name type="scientific">Gordonia asplenii</name>
    <dbReference type="NCBI Taxonomy" id="2725283"/>
    <lineage>
        <taxon>Bacteria</taxon>
        <taxon>Bacillati</taxon>
        <taxon>Actinomycetota</taxon>
        <taxon>Actinomycetes</taxon>
        <taxon>Mycobacteriales</taxon>
        <taxon>Gordoniaceae</taxon>
        <taxon>Gordonia</taxon>
    </lineage>
</organism>
<evidence type="ECO:0008006" key="4">
    <source>
        <dbReference type="Google" id="ProtNLM"/>
    </source>
</evidence>